<proteinExistence type="predicted"/>
<comment type="caution">
    <text evidence="3">The sequence shown here is derived from an EMBL/GenBank/DDBJ whole genome shotgun (WGS) entry which is preliminary data.</text>
</comment>
<evidence type="ECO:0000313" key="3">
    <source>
        <dbReference type="EMBL" id="TYK28726.1"/>
    </source>
</evidence>
<dbReference type="Pfam" id="PF17919">
    <property type="entry name" value="RT_RNaseH_2"/>
    <property type="match status" value="1"/>
</dbReference>
<evidence type="ECO:0000313" key="5">
    <source>
        <dbReference type="Proteomes" id="UP000321947"/>
    </source>
</evidence>
<evidence type="ECO:0000313" key="2">
    <source>
        <dbReference type="EMBL" id="KAA0046532.1"/>
    </source>
</evidence>
<dbReference type="SUPFAM" id="SSF56672">
    <property type="entry name" value="DNA/RNA polymerases"/>
    <property type="match status" value="1"/>
</dbReference>
<dbReference type="Proteomes" id="UP000321393">
    <property type="component" value="Unassembled WGS sequence"/>
</dbReference>
<dbReference type="EMBL" id="SSTE01014001">
    <property type="protein sequence ID" value="KAA0046532.1"/>
    <property type="molecule type" value="Genomic_DNA"/>
</dbReference>
<protein>
    <submittedName>
        <fullName evidence="3">Gypsy-like retrotransposase</fullName>
    </submittedName>
</protein>
<evidence type="ECO:0000259" key="1">
    <source>
        <dbReference type="Pfam" id="PF17919"/>
    </source>
</evidence>
<organism evidence="3 5">
    <name type="scientific">Cucumis melo var. makuwa</name>
    <name type="common">Oriental melon</name>
    <dbReference type="NCBI Taxonomy" id="1194695"/>
    <lineage>
        <taxon>Eukaryota</taxon>
        <taxon>Viridiplantae</taxon>
        <taxon>Streptophyta</taxon>
        <taxon>Embryophyta</taxon>
        <taxon>Tracheophyta</taxon>
        <taxon>Spermatophyta</taxon>
        <taxon>Magnoliopsida</taxon>
        <taxon>eudicotyledons</taxon>
        <taxon>Gunneridae</taxon>
        <taxon>Pentapetalae</taxon>
        <taxon>rosids</taxon>
        <taxon>fabids</taxon>
        <taxon>Cucurbitales</taxon>
        <taxon>Cucurbitaceae</taxon>
        <taxon>Benincaseae</taxon>
        <taxon>Cucumis</taxon>
    </lineage>
</organism>
<dbReference type="EMBL" id="SSTD01002040">
    <property type="protein sequence ID" value="TYK28726.1"/>
    <property type="molecule type" value="Genomic_DNA"/>
</dbReference>
<evidence type="ECO:0000313" key="4">
    <source>
        <dbReference type="Proteomes" id="UP000321393"/>
    </source>
</evidence>
<accession>A0A5D3DYD8</accession>
<dbReference type="AlphaFoldDB" id="A0A5D3DYD8"/>
<dbReference type="Proteomes" id="UP000321947">
    <property type="component" value="Unassembled WGS sequence"/>
</dbReference>
<feature type="domain" description="Reverse transcriptase/retrotransposon-derived protein RNase H-like" evidence="1">
    <location>
        <begin position="9"/>
        <end position="66"/>
    </location>
</feature>
<gene>
    <name evidence="3" type="ORF">E5676_scaffold403G00460</name>
    <name evidence="2" type="ORF">E6C27_scaffold114G00490</name>
</gene>
<name>A0A5D3DYD8_CUCMM</name>
<sequence>MRKGETFVWDETSQNALDNIKKYLLGPLLLGAPVPDKPLILYIVAQEKSIGALLAQEEEKEKERALYICFHASSASNFPLLASPT</sequence>
<dbReference type="InterPro" id="IPR041577">
    <property type="entry name" value="RT_RNaseH_2"/>
</dbReference>
<reference evidence="4 5" key="1">
    <citation type="submission" date="2019-08" db="EMBL/GenBank/DDBJ databases">
        <title>Draft genome sequences of two oriental melons (Cucumis melo L. var makuwa).</title>
        <authorList>
            <person name="Kwon S.-Y."/>
        </authorList>
    </citation>
    <scope>NUCLEOTIDE SEQUENCE [LARGE SCALE GENOMIC DNA]</scope>
    <source>
        <strain evidence="5">cv. Chang Bougi</strain>
        <strain evidence="4">cv. SW 3</strain>
        <tissue evidence="3">Leaf</tissue>
    </source>
</reference>
<dbReference type="InterPro" id="IPR043502">
    <property type="entry name" value="DNA/RNA_pol_sf"/>
</dbReference>